<dbReference type="PANTHER" id="PTHR43877">
    <property type="entry name" value="AMINOALKYLPHOSPHONATE N-ACETYLTRANSFERASE-RELATED-RELATED"/>
    <property type="match status" value="1"/>
</dbReference>
<dbReference type="GO" id="GO:0008999">
    <property type="term" value="F:protein-N-terminal-alanine acetyltransferase activity"/>
    <property type="evidence" value="ECO:0007669"/>
    <property type="project" value="UniProtKB-EC"/>
</dbReference>
<evidence type="ECO:0000256" key="1">
    <source>
        <dbReference type="ARBA" id="ARBA00022679"/>
    </source>
</evidence>
<dbReference type="GO" id="GO:0005737">
    <property type="term" value="C:cytoplasm"/>
    <property type="evidence" value="ECO:0007669"/>
    <property type="project" value="UniProtKB-SubCell"/>
</dbReference>
<dbReference type="InterPro" id="IPR050832">
    <property type="entry name" value="Bact_Acetyltransf"/>
</dbReference>
<keyword evidence="1 5" id="KW-0808">Transferase</keyword>
<dbReference type="InterPro" id="IPR016181">
    <property type="entry name" value="Acyl_CoA_acyltransferase"/>
</dbReference>
<comment type="catalytic activity">
    <reaction evidence="3">
        <text>N-terminal L-alanyl-[ribosomal protein bS18] + acetyl-CoA = N-terminal N(alpha)-acetyl-L-alanyl-[ribosomal protein bS18] + CoA + H(+)</text>
        <dbReference type="Rhea" id="RHEA:43756"/>
        <dbReference type="Rhea" id="RHEA-COMP:10676"/>
        <dbReference type="Rhea" id="RHEA-COMP:10677"/>
        <dbReference type="ChEBI" id="CHEBI:15378"/>
        <dbReference type="ChEBI" id="CHEBI:57287"/>
        <dbReference type="ChEBI" id="CHEBI:57288"/>
        <dbReference type="ChEBI" id="CHEBI:64718"/>
        <dbReference type="ChEBI" id="CHEBI:83683"/>
        <dbReference type="EC" id="2.3.1.266"/>
    </reaction>
</comment>
<sequence length="155" mass="17550">MSAADGYTLRVMTEADIDAVWALEQELFPEDAWPRRMFQEELAHSQTRRFWVAEEGGAIIAYCGMMCVLPLADVQTIGVASAFEGRGLGSRLLETLIAEARDRGANDVLLEVRADNPRARQLYLRFGFEQIHVRPRYYKGGIDALIMRKQLENAD</sequence>
<feature type="domain" description="N-acetyltransferase" evidence="4">
    <location>
        <begin position="7"/>
        <end position="152"/>
    </location>
</feature>
<evidence type="ECO:0000256" key="2">
    <source>
        <dbReference type="ARBA" id="ARBA00023315"/>
    </source>
</evidence>
<dbReference type="Proteomes" id="UP000523000">
    <property type="component" value="Unassembled WGS sequence"/>
</dbReference>
<keyword evidence="2 5" id="KW-0012">Acyltransferase</keyword>
<reference evidence="5 6" key="1">
    <citation type="submission" date="2020-08" db="EMBL/GenBank/DDBJ databases">
        <title>Sequencing the genomes of 1000 actinobacteria strains.</title>
        <authorList>
            <person name="Klenk H.-P."/>
        </authorList>
    </citation>
    <scope>NUCLEOTIDE SEQUENCE [LARGE SCALE GENOMIC DNA]</scope>
    <source>
        <strain evidence="5 6">DSM 22826</strain>
    </source>
</reference>
<evidence type="ECO:0000313" key="5">
    <source>
        <dbReference type="EMBL" id="MBB2993919.1"/>
    </source>
</evidence>
<keyword evidence="6" id="KW-1185">Reference proteome</keyword>
<dbReference type="AlphaFoldDB" id="A0A839QCS0"/>
<dbReference type="EMBL" id="JACHVS010000001">
    <property type="protein sequence ID" value="MBB2993919.1"/>
    <property type="molecule type" value="Genomic_DNA"/>
</dbReference>
<evidence type="ECO:0000313" key="6">
    <source>
        <dbReference type="Proteomes" id="UP000523000"/>
    </source>
</evidence>
<dbReference type="SUPFAM" id="SSF55729">
    <property type="entry name" value="Acyl-CoA N-acyltransferases (Nat)"/>
    <property type="match status" value="1"/>
</dbReference>
<dbReference type="Gene3D" id="3.40.630.30">
    <property type="match status" value="1"/>
</dbReference>
<dbReference type="InterPro" id="IPR000182">
    <property type="entry name" value="GNAT_dom"/>
</dbReference>
<dbReference type="RefSeq" id="WP_183509273.1">
    <property type="nucleotide sequence ID" value="NZ_BAABGK010000010.1"/>
</dbReference>
<protein>
    <recommendedName>
        <fullName evidence="3">[Ribosomal protein bS18]-alanine N-acetyltransferase</fullName>
        <ecNumber evidence="3">2.3.1.266</ecNumber>
    </recommendedName>
</protein>
<dbReference type="Pfam" id="PF00583">
    <property type="entry name" value="Acetyltransf_1"/>
    <property type="match status" value="1"/>
</dbReference>
<organism evidence="5 6">
    <name type="scientific">Paeniglutamicibacter cryotolerans</name>
    <dbReference type="NCBI Taxonomy" id="670079"/>
    <lineage>
        <taxon>Bacteria</taxon>
        <taxon>Bacillati</taxon>
        <taxon>Actinomycetota</taxon>
        <taxon>Actinomycetes</taxon>
        <taxon>Micrococcales</taxon>
        <taxon>Micrococcaceae</taxon>
        <taxon>Paeniglutamicibacter</taxon>
    </lineage>
</organism>
<evidence type="ECO:0000259" key="4">
    <source>
        <dbReference type="PROSITE" id="PS51186"/>
    </source>
</evidence>
<comment type="subcellular location">
    <subcellularLocation>
        <location evidence="3">Cytoplasm</location>
    </subcellularLocation>
</comment>
<dbReference type="PROSITE" id="PS51186">
    <property type="entry name" value="GNAT"/>
    <property type="match status" value="1"/>
</dbReference>
<accession>A0A839QCS0</accession>
<comment type="caution">
    <text evidence="5">The sequence shown here is derived from an EMBL/GenBank/DDBJ whole genome shotgun (WGS) entry which is preliminary data.</text>
</comment>
<comment type="similarity">
    <text evidence="3">Belongs to the acetyltransferase family. RimI subfamily.</text>
</comment>
<proteinExistence type="inferred from homology"/>
<keyword evidence="3" id="KW-0963">Cytoplasm</keyword>
<dbReference type="EC" id="2.3.1.266" evidence="3"/>
<dbReference type="InterPro" id="IPR006464">
    <property type="entry name" value="AcTrfase_RimI/Ard1"/>
</dbReference>
<gene>
    <name evidence="5" type="ORF">E9229_000110</name>
</gene>
<comment type="function">
    <text evidence="3">Acetylates the N-terminal alanine of ribosomal protein bS18.</text>
</comment>
<evidence type="ECO:0000256" key="3">
    <source>
        <dbReference type="RuleBase" id="RU363094"/>
    </source>
</evidence>
<dbReference type="NCBIfam" id="TIGR01575">
    <property type="entry name" value="rimI"/>
    <property type="match status" value="1"/>
</dbReference>
<dbReference type="CDD" id="cd04301">
    <property type="entry name" value="NAT_SF"/>
    <property type="match status" value="1"/>
</dbReference>
<name>A0A839QCS0_9MICC</name>